<feature type="domain" description="F-box" evidence="1">
    <location>
        <begin position="13"/>
        <end position="63"/>
    </location>
</feature>
<gene>
    <name evidence="2" type="ORF">D9613_011868</name>
</gene>
<protein>
    <recommendedName>
        <fullName evidence="1">F-box domain-containing protein</fullName>
    </recommendedName>
</protein>
<reference evidence="2 3" key="1">
    <citation type="submission" date="2019-12" db="EMBL/GenBank/DDBJ databases">
        <authorList>
            <person name="Floudas D."/>
            <person name="Bentzer J."/>
            <person name="Ahren D."/>
            <person name="Johansson T."/>
            <person name="Persson P."/>
            <person name="Tunlid A."/>
        </authorList>
    </citation>
    <scope>NUCLEOTIDE SEQUENCE [LARGE SCALE GENOMIC DNA]</scope>
    <source>
        <strain evidence="2 3">CBS 102.39</strain>
    </source>
</reference>
<dbReference type="InterPro" id="IPR001810">
    <property type="entry name" value="F-box_dom"/>
</dbReference>
<dbReference type="AlphaFoldDB" id="A0A8H4QLR9"/>
<evidence type="ECO:0000259" key="1">
    <source>
        <dbReference type="Pfam" id="PF12937"/>
    </source>
</evidence>
<comment type="caution">
    <text evidence="2">The sequence shown here is derived from an EMBL/GenBank/DDBJ whole genome shotgun (WGS) entry which is preliminary data.</text>
</comment>
<dbReference type="SUPFAM" id="SSF81383">
    <property type="entry name" value="F-box domain"/>
    <property type="match status" value="1"/>
</dbReference>
<dbReference type="Pfam" id="PF12937">
    <property type="entry name" value="F-box-like"/>
    <property type="match status" value="1"/>
</dbReference>
<accession>A0A8H4QLR9</accession>
<dbReference type="InterPro" id="IPR036047">
    <property type="entry name" value="F-box-like_dom_sf"/>
</dbReference>
<name>A0A8H4QLR9_9AGAR</name>
<dbReference type="Proteomes" id="UP000521872">
    <property type="component" value="Unassembled WGS sequence"/>
</dbReference>
<organism evidence="2 3">
    <name type="scientific">Agrocybe pediades</name>
    <dbReference type="NCBI Taxonomy" id="84607"/>
    <lineage>
        <taxon>Eukaryota</taxon>
        <taxon>Fungi</taxon>
        <taxon>Dikarya</taxon>
        <taxon>Basidiomycota</taxon>
        <taxon>Agaricomycotina</taxon>
        <taxon>Agaricomycetes</taxon>
        <taxon>Agaricomycetidae</taxon>
        <taxon>Agaricales</taxon>
        <taxon>Agaricineae</taxon>
        <taxon>Strophariaceae</taxon>
        <taxon>Agrocybe</taxon>
    </lineage>
</organism>
<evidence type="ECO:0000313" key="2">
    <source>
        <dbReference type="EMBL" id="KAF4612652.1"/>
    </source>
</evidence>
<dbReference type="Gene3D" id="1.20.1280.50">
    <property type="match status" value="1"/>
</dbReference>
<sequence length="167" mass="19136">MHNYAIASTGRILPPELLLEVFMQNAAYHETDDWPIDTTLNCSQVCKLWRMIILGCSSLWGRLMQVHMFEGMQRSWTETILSRTGNGSLWVHGFLSLDTHYVLQYLVDKWENVETMNVEECATVRTPPFNWSFLLKEAPNLQSLSVFPFQPTPLSGSPLFNNVAPEV</sequence>
<evidence type="ECO:0000313" key="3">
    <source>
        <dbReference type="Proteomes" id="UP000521872"/>
    </source>
</evidence>
<keyword evidence="3" id="KW-1185">Reference proteome</keyword>
<proteinExistence type="predicted"/>
<dbReference type="EMBL" id="JAACJL010000047">
    <property type="protein sequence ID" value="KAF4612652.1"/>
    <property type="molecule type" value="Genomic_DNA"/>
</dbReference>